<evidence type="ECO:0000256" key="3">
    <source>
        <dbReference type="ARBA" id="ARBA00022801"/>
    </source>
</evidence>
<evidence type="ECO:0000256" key="2">
    <source>
        <dbReference type="ARBA" id="ARBA00013064"/>
    </source>
</evidence>
<keyword evidence="4" id="KW-0904">Protein phosphatase</keyword>
<feature type="domain" description="Tyrosine specific protein phosphatases" evidence="6">
    <location>
        <begin position="51"/>
        <end position="118"/>
    </location>
</feature>
<dbReference type="InterPro" id="IPR020422">
    <property type="entry name" value="TYR_PHOSPHATASE_DUAL_dom"/>
</dbReference>
<dbReference type="PROSITE" id="PS50054">
    <property type="entry name" value="TYR_PHOSPHATASE_DUAL"/>
    <property type="match status" value="1"/>
</dbReference>
<proteinExistence type="inferred from homology"/>
<reference evidence="7" key="1">
    <citation type="submission" date="2023-03" db="EMBL/GenBank/DDBJ databases">
        <title>Massive genome expansion in bonnet fungi (Mycena s.s.) driven by repeated elements and novel gene families across ecological guilds.</title>
        <authorList>
            <consortium name="Lawrence Berkeley National Laboratory"/>
            <person name="Harder C.B."/>
            <person name="Miyauchi S."/>
            <person name="Viragh M."/>
            <person name="Kuo A."/>
            <person name="Thoen E."/>
            <person name="Andreopoulos B."/>
            <person name="Lu D."/>
            <person name="Skrede I."/>
            <person name="Drula E."/>
            <person name="Henrissat B."/>
            <person name="Morin E."/>
            <person name="Kohler A."/>
            <person name="Barry K."/>
            <person name="LaButti K."/>
            <person name="Morin E."/>
            <person name="Salamov A."/>
            <person name="Lipzen A."/>
            <person name="Mereny Z."/>
            <person name="Hegedus B."/>
            <person name="Baldrian P."/>
            <person name="Stursova M."/>
            <person name="Weitz H."/>
            <person name="Taylor A."/>
            <person name="Grigoriev I.V."/>
            <person name="Nagy L.G."/>
            <person name="Martin F."/>
            <person name="Kauserud H."/>
        </authorList>
    </citation>
    <scope>NUCLEOTIDE SEQUENCE</scope>
    <source>
        <strain evidence="7">CBHHK182m</strain>
    </source>
</reference>
<keyword evidence="3" id="KW-0378">Hydrolase</keyword>
<dbReference type="InterPro" id="IPR029021">
    <property type="entry name" value="Prot-tyrosine_phosphatase-like"/>
</dbReference>
<feature type="domain" description="Tyrosine-protein phosphatase" evidence="5">
    <location>
        <begin position="1"/>
        <end position="137"/>
    </location>
</feature>
<dbReference type="Pfam" id="PF00782">
    <property type="entry name" value="DSPc"/>
    <property type="match status" value="1"/>
</dbReference>
<dbReference type="GO" id="GO:0008138">
    <property type="term" value="F:protein tyrosine/serine/threonine phosphatase activity"/>
    <property type="evidence" value="ECO:0007669"/>
    <property type="project" value="TreeGrafter"/>
</dbReference>
<accession>A0AAD7JE42</accession>
<dbReference type="PROSITE" id="PS50056">
    <property type="entry name" value="TYR_PHOSPHATASE_2"/>
    <property type="match status" value="1"/>
</dbReference>
<dbReference type="CDD" id="cd14498">
    <property type="entry name" value="DSP"/>
    <property type="match status" value="1"/>
</dbReference>
<evidence type="ECO:0000259" key="5">
    <source>
        <dbReference type="PROSITE" id="PS50054"/>
    </source>
</evidence>
<evidence type="ECO:0000259" key="6">
    <source>
        <dbReference type="PROSITE" id="PS50056"/>
    </source>
</evidence>
<dbReference type="EMBL" id="JARKIB010000031">
    <property type="protein sequence ID" value="KAJ7762971.1"/>
    <property type="molecule type" value="Genomic_DNA"/>
</dbReference>
<dbReference type="PANTHER" id="PTHR45848">
    <property type="entry name" value="DUAL SPECIFICITY PROTEIN PHOSPHATASE 12 FAMILY MEMBER"/>
    <property type="match status" value="1"/>
</dbReference>
<evidence type="ECO:0000313" key="8">
    <source>
        <dbReference type="Proteomes" id="UP001215598"/>
    </source>
</evidence>
<protein>
    <recommendedName>
        <fullName evidence="2">protein-tyrosine-phosphatase</fullName>
        <ecNumber evidence="2">3.1.3.48</ecNumber>
    </recommendedName>
</protein>
<dbReference type="EC" id="3.1.3.48" evidence="2"/>
<dbReference type="SUPFAM" id="SSF52799">
    <property type="entry name" value="(Phosphotyrosine protein) phosphatases II"/>
    <property type="match status" value="1"/>
</dbReference>
<dbReference type="Proteomes" id="UP001215598">
    <property type="component" value="Unassembled WGS sequence"/>
</dbReference>
<dbReference type="InterPro" id="IPR000340">
    <property type="entry name" value="Dual-sp_phosphatase_cat-dom"/>
</dbReference>
<comment type="caution">
    <text evidence="7">The sequence shown here is derived from an EMBL/GenBank/DDBJ whole genome shotgun (WGS) entry which is preliminary data.</text>
</comment>
<dbReference type="GO" id="GO:0004725">
    <property type="term" value="F:protein tyrosine phosphatase activity"/>
    <property type="evidence" value="ECO:0007669"/>
    <property type="project" value="UniProtKB-EC"/>
</dbReference>
<dbReference type="PANTHER" id="PTHR45848:SF4">
    <property type="entry name" value="DUAL SPECIFICITY PROTEIN PHOSPHATASE 12"/>
    <property type="match status" value="1"/>
</dbReference>
<evidence type="ECO:0000313" key="7">
    <source>
        <dbReference type="EMBL" id="KAJ7762971.1"/>
    </source>
</evidence>
<name>A0AAD7JE42_9AGAR</name>
<dbReference type="InterPro" id="IPR000387">
    <property type="entry name" value="Tyr_Pase_dom"/>
</dbReference>
<gene>
    <name evidence="7" type="ORF">B0H16DRAFT_1455409</name>
</gene>
<organism evidence="7 8">
    <name type="scientific">Mycena metata</name>
    <dbReference type="NCBI Taxonomy" id="1033252"/>
    <lineage>
        <taxon>Eukaryota</taxon>
        <taxon>Fungi</taxon>
        <taxon>Dikarya</taxon>
        <taxon>Basidiomycota</taxon>
        <taxon>Agaricomycotina</taxon>
        <taxon>Agaricomycetes</taxon>
        <taxon>Agaricomycetidae</taxon>
        <taxon>Agaricales</taxon>
        <taxon>Marasmiineae</taxon>
        <taxon>Mycenaceae</taxon>
        <taxon>Mycena</taxon>
    </lineage>
</organism>
<dbReference type="Gene3D" id="3.90.190.10">
    <property type="entry name" value="Protein tyrosine phosphatase superfamily"/>
    <property type="match status" value="1"/>
</dbReference>
<evidence type="ECO:0000256" key="1">
    <source>
        <dbReference type="ARBA" id="ARBA00008601"/>
    </source>
</evidence>
<dbReference type="SMART" id="SM00195">
    <property type="entry name" value="DSPc"/>
    <property type="match status" value="1"/>
</dbReference>
<sequence length="160" mass="18148">MRSNDLDAIIPDKLYVGKTSYYAYLSVCADAIPAELPESGFHHMRISVEDVDFVDLLIHLPSACRFIHEAVRSGGTFLVHDVERFSRSAAVVAAYLMWSQEISATKALDTIRESREHIWPNAGFQGQLVLFELCQYAPSPSNGIYQSWRYKIDRYLSGQQ</sequence>
<dbReference type="AlphaFoldDB" id="A0AAD7JE42"/>
<evidence type="ECO:0000256" key="4">
    <source>
        <dbReference type="ARBA" id="ARBA00022912"/>
    </source>
</evidence>
<comment type="similarity">
    <text evidence="1">Belongs to the protein-tyrosine phosphatase family. Non-receptor class dual specificity subfamily.</text>
</comment>
<keyword evidence="8" id="KW-1185">Reference proteome</keyword>